<evidence type="ECO:0000259" key="3">
    <source>
        <dbReference type="Pfam" id="PF01973"/>
    </source>
</evidence>
<evidence type="ECO:0000256" key="1">
    <source>
        <dbReference type="SAM" id="Coils"/>
    </source>
</evidence>
<comment type="caution">
    <text evidence="4">The sequence shown here is derived from an EMBL/GenBank/DDBJ whole genome shotgun (WGS) entry which is preliminary data.</text>
</comment>
<dbReference type="PANTHER" id="PTHR41786">
    <property type="entry name" value="MOTILITY ACCESSORY FACTOR MAF"/>
    <property type="match status" value="1"/>
</dbReference>
<feature type="region of interest" description="Disordered" evidence="2">
    <location>
        <begin position="1"/>
        <end position="39"/>
    </location>
</feature>
<protein>
    <recommendedName>
        <fullName evidence="3">6-hydroxymethylpterin diphosphokinase MptE-like domain-containing protein</fullName>
    </recommendedName>
</protein>
<name>A0ABP2N158_AERSS</name>
<dbReference type="PANTHER" id="PTHR41786:SF1">
    <property type="entry name" value="6-HYDROXYMETHYLPTERIN DIPHOSPHOKINASE MPTE-LIKE DOMAIN-CONTAINING PROTEIN"/>
    <property type="match status" value="1"/>
</dbReference>
<dbReference type="Pfam" id="PF01973">
    <property type="entry name" value="MptE-like"/>
    <property type="match status" value="1"/>
</dbReference>
<keyword evidence="1" id="KW-0175">Coiled coil</keyword>
<organism evidence="4 5">
    <name type="scientific">Aeromonas salmonicida subsp. salmonicida 01-B526</name>
    <dbReference type="NCBI Taxonomy" id="1076135"/>
    <lineage>
        <taxon>Bacteria</taxon>
        <taxon>Pseudomonadati</taxon>
        <taxon>Pseudomonadota</taxon>
        <taxon>Gammaproteobacteria</taxon>
        <taxon>Aeromonadales</taxon>
        <taxon>Aeromonadaceae</taxon>
        <taxon>Aeromonas</taxon>
    </lineage>
</organism>
<feature type="coiled-coil region" evidence="1">
    <location>
        <begin position="245"/>
        <end position="293"/>
    </location>
</feature>
<sequence length="779" mass="87514">MMQIQQTRLGGVAETPAQPRLRGRVTAQTASQPASKTERHPNIVRLDRWALIGTAQQRIAHAQGGEQALSQVWGELKRLEQQLGQNRAASGDLVSRLKLLEEKLTQPKAPLTSELRPRLLASAMDSRVHYSSDRLDFLTPKASAERLVFSFPQTSSAAEVILPAGANEAEVVSRLDRALRKENIQVRLNELGKLELSVPDQYRRKLDEPVLLSGEGIRIPAGNPVPVQFKLKPGQLTQLGEGIDKGELKQEQQRLKRLLGEIEQSVRELKQFRQKMVKQLDRVKARSQNLKQEELEQLQGKLSLQLKEGGFMGTMSGLLAQANVSRQNVVSLADLIGYLSFSSPLQLASNIMIDYFPQHAEVIARRWPAVLACLQDQDINRVPAELVEGLSSTLTINGIQLTSRHDRVREAENIAAMSPAKAIELTLYGSGLGDVPRVLLKRKRLRRLNIKIMNSAIFALVLHLTEQLDWLSDPRVELLLPEENELVMSPFLFLSSELELADESAAKIRDRVLIQSRREVLNREFEDEWVFKRFDENLALLRQDQDVAALFGTMKGREAYVLATGPTLASHFERLKQVREQADRPMFICVDTALRPLLEQEIRPDIVVTVDRNIHSGILHPDWSHDIKLVYMPMVDNGVLASWQGPRYGAYEALDTYVRLSRKLRRASLFTGGSVIHPATDLAVRMGAGQVTLFGADFSYPGEKSHTGWDDGVLGGHARYGRRTVPNGHGKPVRTLLSFCIYLNYMELYVKIHPEVVFRNSSREGARILGTSYHEEFAG</sequence>
<dbReference type="EMBL" id="AGVO01000032">
    <property type="protein sequence ID" value="EHI52684.1"/>
    <property type="molecule type" value="Genomic_DNA"/>
</dbReference>
<evidence type="ECO:0000313" key="5">
    <source>
        <dbReference type="Proteomes" id="UP000006428"/>
    </source>
</evidence>
<gene>
    <name evidence="4" type="ORF">IYQ_09667</name>
</gene>
<proteinExistence type="predicted"/>
<dbReference type="InterPro" id="IPR002826">
    <property type="entry name" value="MptE-like"/>
</dbReference>
<feature type="compositionally biased region" description="Polar residues" evidence="2">
    <location>
        <begin position="26"/>
        <end position="35"/>
    </location>
</feature>
<accession>A0ABP2N158</accession>
<reference evidence="4 5" key="1">
    <citation type="journal article" date="2012" name="Front. Microbiol.">
        <title>Draft Genome Sequence of the Virulent Strain 01-B526 of the Fish Pathogen Aeromonas salmonicida.</title>
        <authorList>
            <person name="Charette S.J."/>
            <person name="Brochu F."/>
            <person name="Boyle B."/>
            <person name="Filion G."/>
            <person name="Tanaka K.H."/>
            <person name="Derome N."/>
        </authorList>
    </citation>
    <scope>NUCLEOTIDE SEQUENCE [LARGE SCALE GENOMIC DNA]</scope>
    <source>
        <strain evidence="4 5">01-B526</strain>
    </source>
</reference>
<evidence type="ECO:0000256" key="2">
    <source>
        <dbReference type="SAM" id="MobiDB-lite"/>
    </source>
</evidence>
<evidence type="ECO:0000313" key="4">
    <source>
        <dbReference type="EMBL" id="EHI52684.1"/>
    </source>
</evidence>
<keyword evidence="5" id="KW-1185">Reference proteome</keyword>
<feature type="domain" description="6-hydroxymethylpterin diphosphokinase MptE-like" evidence="3">
    <location>
        <begin position="533"/>
        <end position="701"/>
    </location>
</feature>
<dbReference type="Proteomes" id="UP000006428">
    <property type="component" value="Unassembled WGS sequence"/>
</dbReference>